<evidence type="ECO:0000313" key="3">
    <source>
        <dbReference type="Proteomes" id="UP000317650"/>
    </source>
</evidence>
<dbReference type="EMBL" id="PYDT01000006">
    <property type="protein sequence ID" value="THU58436.1"/>
    <property type="molecule type" value="Genomic_DNA"/>
</dbReference>
<dbReference type="Proteomes" id="UP000317650">
    <property type="component" value="Chromosome 3"/>
</dbReference>
<accession>A0A4V4H637</accession>
<dbReference type="AlphaFoldDB" id="A0A4V4H637"/>
<feature type="region of interest" description="Disordered" evidence="1">
    <location>
        <begin position="1"/>
        <end position="23"/>
    </location>
</feature>
<proteinExistence type="predicted"/>
<gene>
    <name evidence="2" type="ORF">C4D60_Mb03t14230</name>
</gene>
<name>A0A4V4H637_MUSBA</name>
<comment type="caution">
    <text evidence="2">The sequence shown here is derived from an EMBL/GenBank/DDBJ whole genome shotgun (WGS) entry which is preliminary data.</text>
</comment>
<evidence type="ECO:0000313" key="2">
    <source>
        <dbReference type="EMBL" id="THU58436.1"/>
    </source>
</evidence>
<protein>
    <submittedName>
        <fullName evidence="2">Uncharacterized protein</fullName>
    </submittedName>
</protein>
<sequence>MESPALWESKSRRPDLPEGEASDPVVARWGGLSCGEWVWADGDSAALFIHGGLHPDMAQELYTSSSEVLLGKSAKSLL</sequence>
<organism evidence="2 3">
    <name type="scientific">Musa balbisiana</name>
    <name type="common">Banana</name>
    <dbReference type="NCBI Taxonomy" id="52838"/>
    <lineage>
        <taxon>Eukaryota</taxon>
        <taxon>Viridiplantae</taxon>
        <taxon>Streptophyta</taxon>
        <taxon>Embryophyta</taxon>
        <taxon>Tracheophyta</taxon>
        <taxon>Spermatophyta</taxon>
        <taxon>Magnoliopsida</taxon>
        <taxon>Liliopsida</taxon>
        <taxon>Zingiberales</taxon>
        <taxon>Musaceae</taxon>
        <taxon>Musa</taxon>
    </lineage>
</organism>
<keyword evidence="3" id="KW-1185">Reference proteome</keyword>
<evidence type="ECO:0000256" key="1">
    <source>
        <dbReference type="SAM" id="MobiDB-lite"/>
    </source>
</evidence>
<reference evidence="2 3" key="1">
    <citation type="journal article" date="2019" name="Nat. Plants">
        <title>Genome sequencing of Musa balbisiana reveals subgenome evolution and function divergence in polyploid bananas.</title>
        <authorList>
            <person name="Yao X."/>
        </authorList>
    </citation>
    <scope>NUCLEOTIDE SEQUENCE [LARGE SCALE GENOMIC DNA]</scope>
    <source>
        <strain evidence="3">cv. DH-PKW</strain>
        <tissue evidence="2">Leaves</tissue>
    </source>
</reference>